<evidence type="ECO:0000256" key="1">
    <source>
        <dbReference type="ARBA" id="ARBA00009437"/>
    </source>
</evidence>
<dbReference type="CDD" id="cd08422">
    <property type="entry name" value="PBP2_CrgA_like"/>
    <property type="match status" value="1"/>
</dbReference>
<evidence type="ECO:0000313" key="7">
    <source>
        <dbReference type="Proteomes" id="UP000185753"/>
    </source>
</evidence>
<gene>
    <name evidence="6" type="ORF">A9J31_12950</name>
</gene>
<evidence type="ECO:0000313" key="6">
    <source>
        <dbReference type="EMBL" id="OBX29594.1"/>
    </source>
</evidence>
<accession>A0A1A7RDJ8</accession>
<dbReference type="GO" id="GO:0006351">
    <property type="term" value="P:DNA-templated transcription"/>
    <property type="evidence" value="ECO:0007669"/>
    <property type="project" value="TreeGrafter"/>
</dbReference>
<dbReference type="InterPro" id="IPR005119">
    <property type="entry name" value="LysR_subst-bd"/>
</dbReference>
<dbReference type="SUPFAM" id="SSF53850">
    <property type="entry name" value="Periplasmic binding protein-like II"/>
    <property type="match status" value="1"/>
</dbReference>
<dbReference type="InterPro" id="IPR036390">
    <property type="entry name" value="WH_DNA-bd_sf"/>
</dbReference>
<proteinExistence type="inferred from homology"/>
<name>A0A1A7RDJ8_9GAMM</name>
<evidence type="ECO:0000259" key="5">
    <source>
        <dbReference type="PROSITE" id="PS50931"/>
    </source>
</evidence>
<comment type="similarity">
    <text evidence="1">Belongs to the LysR transcriptional regulatory family.</text>
</comment>
<organism evidence="6 7">
    <name type="scientific">Acinetobacter gandensis</name>
    <dbReference type="NCBI Taxonomy" id="1443941"/>
    <lineage>
        <taxon>Bacteria</taxon>
        <taxon>Pseudomonadati</taxon>
        <taxon>Pseudomonadota</taxon>
        <taxon>Gammaproteobacteria</taxon>
        <taxon>Moraxellales</taxon>
        <taxon>Moraxellaceae</taxon>
        <taxon>Acinetobacter</taxon>
    </lineage>
</organism>
<dbReference type="Pfam" id="PF03466">
    <property type="entry name" value="LysR_substrate"/>
    <property type="match status" value="1"/>
</dbReference>
<evidence type="ECO:0000256" key="2">
    <source>
        <dbReference type="ARBA" id="ARBA00023015"/>
    </source>
</evidence>
<dbReference type="InterPro" id="IPR000847">
    <property type="entry name" value="LysR_HTH_N"/>
</dbReference>
<dbReference type="FunFam" id="3.40.190.290:FF:000001">
    <property type="entry name" value="Transcriptional regulator, LysR family"/>
    <property type="match status" value="1"/>
</dbReference>
<keyword evidence="7" id="KW-1185">Reference proteome</keyword>
<evidence type="ECO:0000256" key="3">
    <source>
        <dbReference type="ARBA" id="ARBA00023125"/>
    </source>
</evidence>
<reference evidence="7" key="1">
    <citation type="submission" date="2016-06" db="EMBL/GenBank/DDBJ databases">
        <authorList>
            <person name="Radolfova-Krizova L."/>
            <person name="Nemec A."/>
        </authorList>
    </citation>
    <scope>NUCLEOTIDE SEQUENCE [LARGE SCALE GENOMIC DNA]</scope>
    <source>
        <strain evidence="7">ANC 4275</strain>
    </source>
</reference>
<feature type="domain" description="HTH lysR-type" evidence="5">
    <location>
        <begin position="1"/>
        <end position="58"/>
    </location>
</feature>
<dbReference type="Gene3D" id="3.40.190.290">
    <property type="match status" value="1"/>
</dbReference>
<dbReference type="Pfam" id="PF00126">
    <property type="entry name" value="HTH_1"/>
    <property type="match status" value="1"/>
</dbReference>
<dbReference type="Gene3D" id="1.10.10.10">
    <property type="entry name" value="Winged helix-like DNA-binding domain superfamily/Winged helix DNA-binding domain"/>
    <property type="match status" value="1"/>
</dbReference>
<dbReference type="InterPro" id="IPR036388">
    <property type="entry name" value="WH-like_DNA-bd_sf"/>
</dbReference>
<comment type="caution">
    <text evidence="6">The sequence shown here is derived from an EMBL/GenBank/DDBJ whole genome shotgun (WGS) entry which is preliminary data.</text>
</comment>
<dbReference type="PROSITE" id="PS50931">
    <property type="entry name" value="HTH_LYSR"/>
    <property type="match status" value="1"/>
</dbReference>
<dbReference type="InterPro" id="IPR058163">
    <property type="entry name" value="LysR-type_TF_proteobact-type"/>
</dbReference>
<dbReference type="PANTHER" id="PTHR30537:SF5">
    <property type="entry name" value="HTH-TYPE TRANSCRIPTIONAL ACTIVATOR TTDR-RELATED"/>
    <property type="match status" value="1"/>
</dbReference>
<keyword evidence="2" id="KW-0805">Transcription regulation</keyword>
<evidence type="ECO:0000256" key="4">
    <source>
        <dbReference type="ARBA" id="ARBA00023163"/>
    </source>
</evidence>
<dbReference type="AlphaFoldDB" id="A0A1A7RDJ8"/>
<dbReference type="Proteomes" id="UP000185753">
    <property type="component" value="Unassembled WGS sequence"/>
</dbReference>
<dbReference type="OrthoDB" id="8885940at2"/>
<keyword evidence="4" id="KW-0804">Transcription</keyword>
<keyword evidence="3" id="KW-0238">DNA-binding</keyword>
<protein>
    <submittedName>
        <fullName evidence="6">LysR family transcriptional regulator</fullName>
    </submittedName>
</protein>
<sequence>MQTEDFNLFSRMAILSSISQAANEANISVSVASARLMRLEQHLKVRLFHRTTRQLHLTQEGAMLLEQGHPLLQQFNSLLNQLNTQPLVLYGTLKITCSEVFGNRILSQAFAAFAQKHSNLTLDIEQTDQNLDLISSGIDLAIRIGQLESSSLIAKPLSLNKRILCASPSYIAQTGEPKTLDDLSRHNCILQKYPKGLMQTWNFVQEQQVIQIPVSGHYQINSGEGVRQAALAGLGISNHSLWHVDNDLQSGRLIQILPSLQVQSTAIYAVIPHRNFVPVKVQALIQHLEQYFQHDFPWFISPNLAK</sequence>
<dbReference type="EMBL" id="LZDS01000005">
    <property type="protein sequence ID" value="OBX29594.1"/>
    <property type="molecule type" value="Genomic_DNA"/>
</dbReference>
<dbReference type="SUPFAM" id="SSF46785">
    <property type="entry name" value="Winged helix' DNA-binding domain"/>
    <property type="match status" value="1"/>
</dbReference>
<dbReference type="GO" id="GO:0043565">
    <property type="term" value="F:sequence-specific DNA binding"/>
    <property type="evidence" value="ECO:0007669"/>
    <property type="project" value="TreeGrafter"/>
</dbReference>
<dbReference type="STRING" id="1443941.A9J31_12950"/>
<dbReference type="GO" id="GO:0003700">
    <property type="term" value="F:DNA-binding transcription factor activity"/>
    <property type="evidence" value="ECO:0007669"/>
    <property type="project" value="InterPro"/>
</dbReference>
<dbReference type="PANTHER" id="PTHR30537">
    <property type="entry name" value="HTH-TYPE TRANSCRIPTIONAL REGULATOR"/>
    <property type="match status" value="1"/>
</dbReference>
<dbReference type="RefSeq" id="WP_067762556.1">
    <property type="nucleotide sequence ID" value="NZ_LZDS01000005.1"/>
</dbReference>